<dbReference type="AlphaFoldDB" id="A0A3R7CBP7"/>
<dbReference type="EMBL" id="NIRI02000056">
    <property type="protein sequence ID" value="KAG5442874.1"/>
    <property type="molecule type" value="Genomic_DNA"/>
</dbReference>
<accession>A0A3R7CBP7</accession>
<reference evidence="1 2" key="2">
    <citation type="journal article" date="2021" name="Genomics">
        <title>High-quality reference genome for Clonorchis sinensis.</title>
        <authorList>
            <person name="Young N.D."/>
            <person name="Stroehlein A.J."/>
            <person name="Kinkar L."/>
            <person name="Wang T."/>
            <person name="Sohn W.M."/>
            <person name="Chang B.C.H."/>
            <person name="Kaur P."/>
            <person name="Weisz D."/>
            <person name="Dudchenko O."/>
            <person name="Aiden E.L."/>
            <person name="Korhonen P.K."/>
            <person name="Gasser R.B."/>
        </authorList>
    </citation>
    <scope>NUCLEOTIDE SEQUENCE [LARGE SCALE GENOMIC DNA]</scope>
    <source>
        <strain evidence="1">Cs-k2</strain>
    </source>
</reference>
<dbReference type="Proteomes" id="UP000286415">
    <property type="component" value="Unassembled WGS sequence"/>
</dbReference>
<comment type="caution">
    <text evidence="1">The sequence shown here is derived from an EMBL/GenBank/DDBJ whole genome shotgun (WGS) entry which is preliminary data.</text>
</comment>
<evidence type="ECO:0000313" key="2">
    <source>
        <dbReference type="Proteomes" id="UP000286415"/>
    </source>
</evidence>
<reference evidence="1 2" key="1">
    <citation type="journal article" date="2018" name="Biotechnol. Adv.">
        <title>Improved genomic resources and new bioinformatic workflow for the carcinogenic parasite Clonorchis sinensis: Biotechnological implications.</title>
        <authorList>
            <person name="Wang D."/>
            <person name="Korhonen P.K."/>
            <person name="Gasser R.B."/>
            <person name="Young N.D."/>
        </authorList>
    </citation>
    <scope>NUCLEOTIDE SEQUENCE [LARGE SCALE GENOMIC DNA]</scope>
    <source>
        <strain evidence="1">Cs-k2</strain>
    </source>
</reference>
<proteinExistence type="predicted"/>
<gene>
    <name evidence="1" type="ORF">CSKR_105178</name>
</gene>
<organism evidence="1 2">
    <name type="scientific">Clonorchis sinensis</name>
    <name type="common">Chinese liver fluke</name>
    <dbReference type="NCBI Taxonomy" id="79923"/>
    <lineage>
        <taxon>Eukaryota</taxon>
        <taxon>Metazoa</taxon>
        <taxon>Spiralia</taxon>
        <taxon>Lophotrochozoa</taxon>
        <taxon>Platyhelminthes</taxon>
        <taxon>Trematoda</taxon>
        <taxon>Digenea</taxon>
        <taxon>Opisthorchiida</taxon>
        <taxon>Opisthorchiata</taxon>
        <taxon>Opisthorchiidae</taxon>
        <taxon>Clonorchis</taxon>
    </lineage>
</organism>
<protein>
    <submittedName>
        <fullName evidence="1">Uncharacterized protein</fullName>
    </submittedName>
</protein>
<evidence type="ECO:0000313" key="1">
    <source>
        <dbReference type="EMBL" id="KAG5442874.1"/>
    </source>
</evidence>
<name>A0A3R7CBP7_CLOSI</name>
<keyword evidence="2" id="KW-1185">Reference proteome</keyword>
<dbReference type="InParanoid" id="A0A3R7CBP7"/>
<sequence length="104" mass="11557">MAAELFFEFDSFLANILSPCEVTSSVCGRKGVNSHGDETSASQLSSLAKRSITTWSTGRYRLCSKERVLLFKPTMGIALILIDIRFTEFTLLPGVKEFQPFLST</sequence>